<feature type="compositionally biased region" description="Basic and acidic residues" evidence="1">
    <location>
        <begin position="100"/>
        <end position="110"/>
    </location>
</feature>
<dbReference type="InterPro" id="IPR019481">
    <property type="entry name" value="TFIIIC_triple_barrel"/>
</dbReference>
<comment type="caution">
    <text evidence="3">The sequence shown here is derived from an EMBL/GenBank/DDBJ whole genome shotgun (WGS) entry which is preliminary data.</text>
</comment>
<organism evidence="3 4">
    <name type="scientific">Marasmius crinis-equi</name>
    <dbReference type="NCBI Taxonomy" id="585013"/>
    <lineage>
        <taxon>Eukaryota</taxon>
        <taxon>Fungi</taxon>
        <taxon>Dikarya</taxon>
        <taxon>Basidiomycota</taxon>
        <taxon>Agaricomycotina</taxon>
        <taxon>Agaricomycetes</taxon>
        <taxon>Agaricomycetidae</taxon>
        <taxon>Agaricales</taxon>
        <taxon>Marasmiineae</taxon>
        <taxon>Marasmiaceae</taxon>
        <taxon>Marasmius</taxon>
    </lineage>
</organism>
<dbReference type="Pfam" id="PF10419">
    <property type="entry name" value="TFIIIC_sub6"/>
    <property type="match status" value="1"/>
</dbReference>
<dbReference type="PANTHER" id="PTHR21860:SF2">
    <property type="entry name" value="GENERAL TRANSCRIPTION FACTOR 3C POLYPEPTIDE 6"/>
    <property type="match status" value="1"/>
</dbReference>
<keyword evidence="4" id="KW-1185">Reference proteome</keyword>
<evidence type="ECO:0000313" key="4">
    <source>
        <dbReference type="Proteomes" id="UP001465976"/>
    </source>
</evidence>
<feature type="region of interest" description="Disordered" evidence="1">
    <location>
        <begin position="100"/>
        <end position="231"/>
    </location>
</feature>
<dbReference type="EMBL" id="JBAHYK010001898">
    <property type="protein sequence ID" value="KAL0566440.1"/>
    <property type="molecule type" value="Genomic_DNA"/>
</dbReference>
<dbReference type="Gene3D" id="2.60.40.4370">
    <property type="match status" value="1"/>
</dbReference>
<gene>
    <name evidence="3" type="ORF">V5O48_015573</name>
</gene>
<feature type="compositionally biased region" description="Acidic residues" evidence="1">
    <location>
        <begin position="221"/>
        <end position="231"/>
    </location>
</feature>
<reference evidence="3 4" key="1">
    <citation type="submission" date="2024-02" db="EMBL/GenBank/DDBJ databases">
        <title>A draft genome for the cacao thread blight pathogen Marasmius crinis-equi.</title>
        <authorList>
            <person name="Cohen S.P."/>
            <person name="Baruah I.K."/>
            <person name="Amoako-Attah I."/>
            <person name="Bukari Y."/>
            <person name="Meinhardt L.W."/>
            <person name="Bailey B.A."/>
        </authorList>
    </citation>
    <scope>NUCLEOTIDE SEQUENCE [LARGE SCALE GENOMIC DNA]</scope>
    <source>
        <strain evidence="3 4">GH-76</strain>
    </source>
</reference>
<evidence type="ECO:0000256" key="1">
    <source>
        <dbReference type="SAM" id="MobiDB-lite"/>
    </source>
</evidence>
<feature type="compositionally biased region" description="Basic and acidic residues" evidence="1">
    <location>
        <begin position="136"/>
        <end position="148"/>
    </location>
</feature>
<feature type="compositionally biased region" description="Basic residues" evidence="1">
    <location>
        <begin position="206"/>
        <end position="217"/>
    </location>
</feature>
<dbReference type="Proteomes" id="UP001465976">
    <property type="component" value="Unassembled WGS sequence"/>
</dbReference>
<protein>
    <recommendedName>
        <fullName evidence="2">Transcription factor TFIIIC triple barrel domain-containing protein</fullName>
    </recommendedName>
</protein>
<dbReference type="InterPro" id="IPR042771">
    <property type="entry name" value="GTF3C6-like"/>
</dbReference>
<feature type="compositionally biased region" description="Basic and acidic residues" evidence="1">
    <location>
        <begin position="162"/>
        <end position="177"/>
    </location>
</feature>
<dbReference type="PANTHER" id="PTHR21860">
    <property type="entry name" value="TRANSCRIPTION INITIATION FACTOR IIIC TFIIIC , POLYPEPTIDE 6-RELATED"/>
    <property type="match status" value="1"/>
</dbReference>
<evidence type="ECO:0000313" key="3">
    <source>
        <dbReference type="EMBL" id="KAL0566440.1"/>
    </source>
</evidence>
<accession>A0ABR3EU61</accession>
<name>A0ABR3EU61_9AGAR</name>
<feature type="domain" description="Transcription factor TFIIIC triple barrel" evidence="2">
    <location>
        <begin position="15"/>
        <end position="104"/>
    </location>
</feature>
<evidence type="ECO:0000259" key="2">
    <source>
        <dbReference type="Pfam" id="PF10419"/>
    </source>
</evidence>
<sequence>MASQVQDFGPEDDYEDEEVTYVTVELENVEPTLIASSENMRLIGLDTPTPFMQLSGTILKGHHDTLIGSELLFMENKEDSNRSKRHLTYVGSTSQRLRFKEVQLRSKQEEPSEGQTNDDRSVVTSKEKRKQSNSGAREESAGETERATGKAPAQKKRKGRRPKNDNDGESDYPERSGKKGRKSSKKGMETVPGDEGNVDPDDAPRRSKRNGTSKRKRTNDEDIDEEVDGED</sequence>
<proteinExistence type="predicted"/>